<accession>A0ABS1H6P5</accession>
<protein>
    <recommendedName>
        <fullName evidence="3">Lipoprotein</fullName>
    </recommendedName>
</protein>
<dbReference type="EMBL" id="JAEOAH010000009">
    <property type="protein sequence ID" value="MBK3495086.1"/>
    <property type="molecule type" value="Genomic_DNA"/>
</dbReference>
<dbReference type="RefSeq" id="WP_200748860.1">
    <property type="nucleotide sequence ID" value="NZ_JAEOAH010000009.1"/>
</dbReference>
<dbReference type="Proteomes" id="UP000618943">
    <property type="component" value="Unassembled WGS sequence"/>
</dbReference>
<evidence type="ECO:0000313" key="2">
    <source>
        <dbReference type="Proteomes" id="UP000618943"/>
    </source>
</evidence>
<reference evidence="1 2" key="1">
    <citation type="submission" date="2020-12" db="EMBL/GenBank/DDBJ databases">
        <title>YIM B01967 draft genome.</title>
        <authorList>
            <person name="Yan X."/>
        </authorList>
    </citation>
    <scope>NUCLEOTIDE SEQUENCE [LARGE SCALE GENOMIC DNA]</scope>
    <source>
        <strain evidence="1 2">YIM B01967</strain>
    </source>
</reference>
<evidence type="ECO:0000313" key="1">
    <source>
        <dbReference type="EMBL" id="MBK3495086.1"/>
    </source>
</evidence>
<comment type="caution">
    <text evidence="1">The sequence shown here is derived from an EMBL/GenBank/DDBJ whole genome shotgun (WGS) entry which is preliminary data.</text>
</comment>
<proteinExistence type="predicted"/>
<organism evidence="1 2">
    <name type="scientific">Viridibacillus soli</name>
    <dbReference type="NCBI Taxonomy" id="2798301"/>
    <lineage>
        <taxon>Bacteria</taxon>
        <taxon>Bacillati</taxon>
        <taxon>Bacillota</taxon>
        <taxon>Bacilli</taxon>
        <taxon>Bacillales</taxon>
        <taxon>Caryophanaceae</taxon>
        <taxon>Viridibacillus</taxon>
    </lineage>
</organism>
<keyword evidence="2" id="KW-1185">Reference proteome</keyword>
<name>A0ABS1H6P5_9BACL</name>
<dbReference type="PROSITE" id="PS51257">
    <property type="entry name" value="PROKAR_LIPOPROTEIN"/>
    <property type="match status" value="1"/>
</dbReference>
<gene>
    <name evidence="1" type="ORF">JFL43_09495</name>
</gene>
<sequence>MKKYLYAGILLGTVMLAGCNENEETEKQGEVETAVLVDEQTVEVEPISNSDKNKVDSATPLKLTKEQKADYHKQYVKIVEEVNQRKLGMGLGVPPIEQFQSKDWEEPKAYEKMVQNMVDIYLAEEREALNAVSSTTNQVVTYGTEGTTKITHTYVMDLILPIEVTGSFETQYNAGDDRQLFAKVNNITSIAISKGKWEQTSYEASLIDGGRTYSIRIEGIHSFNGLSAEKAFTIEFNCNKVGGIS</sequence>
<evidence type="ECO:0008006" key="3">
    <source>
        <dbReference type="Google" id="ProtNLM"/>
    </source>
</evidence>